<keyword evidence="3" id="KW-1185">Reference proteome</keyword>
<dbReference type="Proteomes" id="UP000194218">
    <property type="component" value="Chromosome"/>
</dbReference>
<feature type="compositionally biased region" description="Basic and acidic residues" evidence="1">
    <location>
        <begin position="431"/>
        <end position="444"/>
    </location>
</feature>
<feature type="region of interest" description="Disordered" evidence="1">
    <location>
        <begin position="431"/>
        <end position="463"/>
    </location>
</feature>
<organism evidence="2 3">
    <name type="scientific">Streptomyces marincola</name>
    <dbReference type="NCBI Taxonomy" id="2878388"/>
    <lineage>
        <taxon>Bacteria</taxon>
        <taxon>Bacillati</taxon>
        <taxon>Actinomycetota</taxon>
        <taxon>Actinomycetes</taxon>
        <taxon>Kitasatosporales</taxon>
        <taxon>Streptomycetaceae</taxon>
        <taxon>Streptomyces</taxon>
    </lineage>
</organism>
<feature type="compositionally biased region" description="Basic and acidic residues" evidence="1">
    <location>
        <begin position="509"/>
        <end position="518"/>
    </location>
</feature>
<dbReference type="AlphaFoldDB" id="A0A1W7D4J3"/>
<dbReference type="RefSeq" id="WP_086161767.1">
    <property type="nucleotide sequence ID" value="NZ_CP021121.1"/>
</dbReference>
<feature type="compositionally biased region" description="Basic and acidic residues" evidence="1">
    <location>
        <begin position="702"/>
        <end position="719"/>
    </location>
</feature>
<accession>A0A1W7D4J3</accession>
<evidence type="ECO:0000313" key="3">
    <source>
        <dbReference type="Proteomes" id="UP000194218"/>
    </source>
</evidence>
<dbReference type="KEGG" id="smao:CAG99_26625"/>
<name>A0A1W7D4J3_9ACTN</name>
<feature type="compositionally biased region" description="Basic residues" evidence="1">
    <location>
        <begin position="731"/>
        <end position="752"/>
    </location>
</feature>
<sequence>MTKKFLNPYNFVPAFPRERLPEELRDAPPPGHDLLRPEPDRWTGRIGVTLTVETPLLLPDTARPTPEHEPGHLVYPVRMRDGRPHLAQTGLKGMLRSAFEMVTNSRMGIFEEHGERLGYRRSAEEAQQVRPVVLAENRTVVLLEEAKLPSYPDEGQPVTYPDGSYPQHRDAVVAVIRNDRVLRLARRQDAGTLRGPEAANEKQVTGFLYITGRNIDGKKYERLFYKTENTKPRQLDEAQWDQLAAQWEALIQNYRDAHDLAEILHRQKDNGGGKARPTEWLGKEPGRTAWSPHLYEHHVEDPDRIKEDKYLPFRTALMCWARYEENRITALYPVKVSRDLYAYAPRDLVDDSLLPASTFEQLSPADRVFGWVAADASGRRPAAYRGRVRIGPVTCCQEAEQAVRSFPGDGMPLAILGKPKPEQGGFYLAESRARPDEPVGERTARSGLYKKPQTLRGRKTYPHHAGLPETYWEEPEGNGDPTQIPLDGVRFREFRRPRKPGQTGGDKQTAAEEQRDTQNRSIRGWVEPGTTFRFTIEVRDLDTVELGALAWLLSLPPGHFHRLGLGKPLGFGSVRLTVNPDNTELSSGEQWVSYYRSLNGPLPTADAEHTLKKAVETFTALGERSRALGTVLKTFLAAARGNPDLPVHYPRVSAPGQSPSAPTPPDPDGNSYAWFTENQRSGKNGIQPGRGRALPPLAPKARQLEIYEKGDPSTEEDGRKKKGNKGGAPRRSNRGSHQGRGHRGAGGHGRRR</sequence>
<dbReference type="EMBL" id="CP021121">
    <property type="protein sequence ID" value="ARQ71932.1"/>
    <property type="molecule type" value="Genomic_DNA"/>
</dbReference>
<dbReference type="OrthoDB" id="5362408at2"/>
<reference evidence="2 3" key="1">
    <citation type="submission" date="2017-05" db="EMBL/GenBank/DDBJ databases">
        <title>Complete genome sequence of Streptomyces sp. SCSIO 03032 revealed the diverse biosynthetic pathways for its bioactive secondary metabolites.</title>
        <authorList>
            <person name="Ma L."/>
            <person name="Zhu Y."/>
            <person name="Zhang W."/>
            <person name="Zhang G."/>
            <person name="Tian X."/>
            <person name="Zhang S."/>
            <person name="Zhang C."/>
        </authorList>
    </citation>
    <scope>NUCLEOTIDE SEQUENCE [LARGE SCALE GENOMIC DNA]</scope>
    <source>
        <strain evidence="2 3">SCSIO 03032</strain>
    </source>
</reference>
<dbReference type="InterPro" id="IPR023825">
    <property type="entry name" value="CRISPR-assoc_RAMP_BGP1436"/>
</dbReference>
<protein>
    <submittedName>
        <fullName evidence="2">CRISPR-associated RAMP family protein</fullName>
    </submittedName>
</protein>
<gene>
    <name evidence="2" type="ORF">CAG99_26625</name>
</gene>
<feature type="region of interest" description="Disordered" evidence="1">
    <location>
        <begin position="495"/>
        <end position="520"/>
    </location>
</feature>
<proteinExistence type="predicted"/>
<dbReference type="NCBIfam" id="TIGR03986">
    <property type="entry name" value="TIGR03986 family CRISPR-associated RAMP protein"/>
    <property type="match status" value="1"/>
</dbReference>
<evidence type="ECO:0000256" key="1">
    <source>
        <dbReference type="SAM" id="MobiDB-lite"/>
    </source>
</evidence>
<feature type="region of interest" description="Disordered" evidence="1">
    <location>
        <begin position="643"/>
        <end position="752"/>
    </location>
</feature>
<evidence type="ECO:0000313" key="2">
    <source>
        <dbReference type="EMBL" id="ARQ71932.1"/>
    </source>
</evidence>